<keyword evidence="1" id="KW-0472">Membrane</keyword>
<feature type="transmembrane region" description="Helical" evidence="1">
    <location>
        <begin position="111"/>
        <end position="128"/>
    </location>
</feature>
<dbReference type="KEGG" id="cgo:Corgl_1765"/>
<dbReference type="Proteomes" id="UP000006851">
    <property type="component" value="Chromosome"/>
</dbReference>
<dbReference type="STRING" id="700015.Corgl_1765"/>
<keyword evidence="3" id="KW-1185">Reference proteome</keyword>
<sequence>MAGARKVDNELSAGYEGASEHKSLPLIIKAYGLLCLADGAFSLPSVSVHIGKMIWALLRDPRAAIVGIDPSLATVVAALALGVSVIDGTALVAFGIALLRNRRRYAGRVSQILIITTFFQIVLGAMMQGIGTHLIAPAIQLLILLPLSVIVDPALLQERRLQRRLRNMVERDAADEGMLGRDLDGRGYIQLNFFNLFWVFMVSSVLGLAIELAFHMLFVDPGSYQDRAGMLFGPFSPIYGYGAVLLTIALNRFYRSNFLIIFLVSALIGGLFEFAVSWFMQTAFGAVAWNYSDAVIFGVPDPVASLLQGRTSTEFMIMWGLLGLGWIRFCLPRLLRLINKIPWKMRYSLTTLCAVLMIINGVMTLQAIDCWFERISGIPPSDPVQIFYATYFDNRRMERRFQSMSINPEVSSRIDADRADRAVNSDR</sequence>
<dbReference type="EMBL" id="CP002628">
    <property type="protein sequence ID" value="AEB07860.1"/>
    <property type="molecule type" value="Genomic_DNA"/>
</dbReference>
<feature type="transmembrane region" description="Helical" evidence="1">
    <location>
        <begin position="196"/>
        <end position="218"/>
    </location>
</feature>
<evidence type="ECO:0000313" key="3">
    <source>
        <dbReference type="Proteomes" id="UP000006851"/>
    </source>
</evidence>
<dbReference type="OrthoDB" id="9789229at2"/>
<feature type="transmembrane region" description="Helical" evidence="1">
    <location>
        <begin position="230"/>
        <end position="251"/>
    </location>
</feature>
<evidence type="ECO:0000313" key="2">
    <source>
        <dbReference type="EMBL" id="AEB07860.1"/>
    </source>
</evidence>
<keyword evidence="1" id="KW-1133">Transmembrane helix</keyword>
<dbReference type="AlphaFoldDB" id="F2N9B2"/>
<feature type="transmembrane region" description="Helical" evidence="1">
    <location>
        <begin position="347"/>
        <end position="368"/>
    </location>
</feature>
<organism evidence="2 3">
    <name type="scientific">Coriobacterium glomerans (strain ATCC 49209 / DSM 20642 / JCM 10262 / PW2)</name>
    <dbReference type="NCBI Taxonomy" id="700015"/>
    <lineage>
        <taxon>Bacteria</taxon>
        <taxon>Bacillati</taxon>
        <taxon>Actinomycetota</taxon>
        <taxon>Coriobacteriia</taxon>
        <taxon>Coriobacteriales</taxon>
        <taxon>Coriobacteriaceae</taxon>
        <taxon>Coriobacterium</taxon>
    </lineage>
</organism>
<accession>F2N9B2</accession>
<evidence type="ECO:0008006" key="4">
    <source>
        <dbReference type="Google" id="ProtNLM"/>
    </source>
</evidence>
<evidence type="ECO:0000256" key="1">
    <source>
        <dbReference type="SAM" id="Phobius"/>
    </source>
</evidence>
<feature type="transmembrane region" description="Helical" evidence="1">
    <location>
        <begin position="258"/>
        <end position="280"/>
    </location>
</feature>
<gene>
    <name evidence="2" type="ordered locus">Corgl_1765</name>
</gene>
<dbReference type="HOGENOM" id="CLU_040629_0_0_11"/>
<dbReference type="RefSeq" id="WP_013709602.1">
    <property type="nucleotide sequence ID" value="NC_015389.1"/>
</dbReference>
<protein>
    <recommendedName>
        <fullName evidence="4">ABC transporter permease</fullName>
    </recommendedName>
</protein>
<dbReference type="InterPro" id="IPR010540">
    <property type="entry name" value="CmpB_TMEM229"/>
</dbReference>
<feature type="transmembrane region" description="Helical" evidence="1">
    <location>
        <begin position="75"/>
        <end position="99"/>
    </location>
</feature>
<proteinExistence type="predicted"/>
<name>F2N9B2_CORGP</name>
<feature type="transmembrane region" description="Helical" evidence="1">
    <location>
        <begin position="134"/>
        <end position="156"/>
    </location>
</feature>
<reference evidence="3" key="1">
    <citation type="journal article" date="2013" name="Stand. Genomic Sci.">
        <title>Complete genome sequence of Coriobacterium glomerans type strain (PW2(T)) from the midgut of Pyrrhocoris apterus L. (red soldier bug).</title>
        <authorList>
            <person name="Stackebrandt E."/>
            <person name="Zeytun A."/>
            <person name="Lapidus A."/>
            <person name="Nolan M."/>
            <person name="Lucas S."/>
            <person name="Hammon N."/>
            <person name="Deshpande S."/>
            <person name="Cheng J.F."/>
            <person name="Tapia R."/>
            <person name="Goodwin L.A."/>
            <person name="Pitluck S."/>
            <person name="Liolios K."/>
            <person name="Pagani I."/>
            <person name="Ivanova N."/>
            <person name="Mavromatis K."/>
            <person name="Mikhailova N."/>
            <person name="Huntemann M."/>
            <person name="Pati A."/>
            <person name="Chen A."/>
            <person name="Palaniappan K."/>
            <person name="Chang Y.J."/>
            <person name="Land M."/>
            <person name="Hauser L."/>
            <person name="Rohde M."/>
            <person name="Pukall R."/>
            <person name="Goker M."/>
            <person name="Detter J.C."/>
            <person name="Woyke T."/>
            <person name="Bristow J."/>
            <person name="Eisen J.A."/>
            <person name="Markowitz V."/>
            <person name="Hugenholtz P."/>
            <person name="Kyrpides N.C."/>
            <person name="Klenk H.P."/>
        </authorList>
    </citation>
    <scope>NUCLEOTIDE SEQUENCE</scope>
    <source>
        <strain evidence="3">ATCC 49209 / DSM 20642 / JCM 10262 / PW2</strain>
    </source>
</reference>
<feature type="transmembrane region" description="Helical" evidence="1">
    <location>
        <begin position="316"/>
        <end position="335"/>
    </location>
</feature>
<keyword evidence="1" id="KW-0812">Transmembrane</keyword>
<dbReference type="eggNOG" id="COG4905">
    <property type="taxonomic scope" value="Bacteria"/>
</dbReference>
<dbReference type="Pfam" id="PF06541">
    <property type="entry name" value="ABC_trans_CmpB"/>
    <property type="match status" value="1"/>
</dbReference>